<reference evidence="2 3" key="1">
    <citation type="submission" date="2017-08" db="EMBL/GenBank/DDBJ databases">
        <title>Infants hospitalized years apart are colonized by the same room-sourced microbial strains.</title>
        <authorList>
            <person name="Brooks B."/>
            <person name="Olm M.R."/>
            <person name="Firek B.A."/>
            <person name="Baker R."/>
            <person name="Thomas B.C."/>
            <person name="Morowitz M.J."/>
            <person name="Banfield J.F."/>
        </authorList>
    </citation>
    <scope>NUCLEOTIDE SEQUENCE [LARGE SCALE GENOMIC DNA]</scope>
    <source>
        <strain evidence="2">S2_005_002_R2_29</strain>
    </source>
</reference>
<dbReference type="AlphaFoldDB" id="A0A2W5N4R0"/>
<comment type="caution">
    <text evidence="2">The sequence shown here is derived from an EMBL/GenBank/DDBJ whole genome shotgun (WGS) entry which is preliminary data.</text>
</comment>
<dbReference type="Pfam" id="PF10671">
    <property type="entry name" value="TcpQ"/>
    <property type="match status" value="2"/>
</dbReference>
<sequence length="500" mass="52264">MRGAARDFIVGKSENSIRYGVKRPAMLNKNLKATVSRPVLLALALCSLVSIPALAQDAPPPVFTPASGWTVGASQVSNVRGLKGIKLPCVASTEYDNGFVVRFSGGGGQILAMAVDFRQNVFTQGKKYNAMLSVGESYAKQVSASAFTGSTLIFNLRPLGDFYSVSKNAPGIEIDIEGNKMGFSLGQLAKAYADLESCYTGGNAQPVPPIGEGVRSASAQPVPAVEKPAALSPMPPKIAANETNDVAPNAPTPLPTMAGKNLPKSFKDIVQNDSAKPDPIAPRISRAEASAIAPRAPLAMPPSAPTPVVAATVWDAKAGEDMRAVLSRWASRAGYDLDWQSTQNGRVAQDLKLNGSFEDAVSQLLAENSAATGMDAHVETATGDRKDLGSILAQSASAPMAPAVAPIQAAIPAYRTSWTAPAGANLQAVLDDWAAKAGVSIVWQSYENFPVKKAVSVNGSFEEAVQSLLDQYGSDSRRPLGQLNIDPSTGARTLLMDAGA</sequence>
<organism evidence="2 3">
    <name type="scientific">Micavibrio aeruginosavorus</name>
    <dbReference type="NCBI Taxonomy" id="349221"/>
    <lineage>
        <taxon>Bacteria</taxon>
        <taxon>Pseudomonadati</taxon>
        <taxon>Bdellovibrionota</taxon>
        <taxon>Bdellovibrionia</taxon>
        <taxon>Bdellovibrionales</taxon>
        <taxon>Pseudobdellovibrionaceae</taxon>
        <taxon>Micavibrio</taxon>
    </lineage>
</organism>
<proteinExistence type="predicted"/>
<dbReference type="Gene3D" id="3.55.50.70">
    <property type="match status" value="1"/>
</dbReference>
<dbReference type="InterPro" id="IPR018927">
    <property type="entry name" value="Pilus_synth_Q_C"/>
</dbReference>
<evidence type="ECO:0000313" key="2">
    <source>
        <dbReference type="EMBL" id="PZQ48094.1"/>
    </source>
</evidence>
<dbReference type="EMBL" id="QFQB01000007">
    <property type="protein sequence ID" value="PZQ48094.1"/>
    <property type="molecule type" value="Genomic_DNA"/>
</dbReference>
<evidence type="ECO:0000313" key="3">
    <source>
        <dbReference type="Proteomes" id="UP000249417"/>
    </source>
</evidence>
<evidence type="ECO:0000259" key="1">
    <source>
        <dbReference type="Pfam" id="PF10671"/>
    </source>
</evidence>
<accession>A0A2W5N4R0</accession>
<dbReference type="Proteomes" id="UP000249417">
    <property type="component" value="Unassembled WGS sequence"/>
</dbReference>
<feature type="domain" description="Toxin co-regulated pilus biosynthesis protein Q C-terminal" evidence="1">
    <location>
        <begin position="313"/>
        <end position="379"/>
    </location>
</feature>
<name>A0A2W5N4R0_9BACT</name>
<gene>
    <name evidence="2" type="ORF">DI551_02140</name>
</gene>
<protein>
    <recommendedName>
        <fullName evidence="1">Toxin co-regulated pilus biosynthesis protein Q C-terminal domain-containing protein</fullName>
    </recommendedName>
</protein>
<feature type="domain" description="Toxin co-regulated pilus biosynthesis protein Q C-terminal" evidence="1">
    <location>
        <begin position="417"/>
        <end position="480"/>
    </location>
</feature>